<dbReference type="EMBL" id="UINC01179899">
    <property type="protein sequence ID" value="SVD88816.1"/>
    <property type="molecule type" value="Genomic_DNA"/>
</dbReference>
<name>A0A382Z009_9ZZZZ</name>
<organism evidence="1">
    <name type="scientific">marine metagenome</name>
    <dbReference type="NCBI Taxonomy" id="408172"/>
    <lineage>
        <taxon>unclassified sequences</taxon>
        <taxon>metagenomes</taxon>
        <taxon>ecological metagenomes</taxon>
    </lineage>
</organism>
<feature type="non-terminal residue" evidence="1">
    <location>
        <position position="1"/>
    </location>
</feature>
<accession>A0A382Z009</accession>
<dbReference type="AlphaFoldDB" id="A0A382Z009"/>
<dbReference type="InterPro" id="IPR027417">
    <property type="entry name" value="P-loop_NTPase"/>
</dbReference>
<proteinExistence type="predicted"/>
<protein>
    <submittedName>
        <fullName evidence="1">Uncharacterized protein</fullName>
    </submittedName>
</protein>
<dbReference type="Gene3D" id="3.40.50.300">
    <property type="entry name" value="P-loop containing nucleotide triphosphate hydrolases"/>
    <property type="match status" value="1"/>
</dbReference>
<evidence type="ECO:0000313" key="1">
    <source>
        <dbReference type="EMBL" id="SVD88816.1"/>
    </source>
</evidence>
<gene>
    <name evidence="1" type="ORF">METZ01_LOCUS441670</name>
</gene>
<sequence>EKIYQLINHRHLARSWTVITMNGKPSELEPRLASRLTFTELSEVYRIDAQDFRTLRPEN</sequence>
<reference evidence="1" key="1">
    <citation type="submission" date="2018-05" db="EMBL/GenBank/DDBJ databases">
        <authorList>
            <person name="Lanie J.A."/>
            <person name="Ng W.-L."/>
            <person name="Kazmierczak K.M."/>
            <person name="Andrzejewski T.M."/>
            <person name="Davidsen T.M."/>
            <person name="Wayne K.J."/>
            <person name="Tettelin H."/>
            <person name="Glass J.I."/>
            <person name="Rusch D."/>
            <person name="Podicherti R."/>
            <person name="Tsui H.-C.T."/>
            <person name="Winkler M.E."/>
        </authorList>
    </citation>
    <scope>NUCLEOTIDE SEQUENCE</scope>
</reference>